<keyword evidence="11" id="KW-1133">Transmembrane helix</keyword>
<dbReference type="Proteomes" id="UP000504603">
    <property type="component" value="Unplaced"/>
</dbReference>
<dbReference type="InterPro" id="IPR017441">
    <property type="entry name" value="Protein_kinase_ATP_BS"/>
</dbReference>
<organism evidence="18 19">
    <name type="scientific">Momordica charantia</name>
    <name type="common">Bitter gourd</name>
    <name type="synonym">Balsam pear</name>
    <dbReference type="NCBI Taxonomy" id="3673"/>
    <lineage>
        <taxon>Eukaryota</taxon>
        <taxon>Viridiplantae</taxon>
        <taxon>Streptophyta</taxon>
        <taxon>Embryophyta</taxon>
        <taxon>Tracheophyta</taxon>
        <taxon>Spermatophyta</taxon>
        <taxon>Magnoliopsida</taxon>
        <taxon>eudicotyledons</taxon>
        <taxon>Gunneridae</taxon>
        <taxon>Pentapetalae</taxon>
        <taxon>rosids</taxon>
        <taxon>fabids</taxon>
        <taxon>Cucurbitales</taxon>
        <taxon>Cucurbitaceae</taxon>
        <taxon>Momordiceae</taxon>
        <taxon>Momordica</taxon>
    </lineage>
</organism>
<keyword evidence="12" id="KW-0472">Membrane</keyword>
<keyword evidence="9 19" id="KW-0418">Kinase</keyword>
<evidence type="ECO:0000256" key="5">
    <source>
        <dbReference type="ARBA" id="ARBA00022692"/>
    </source>
</evidence>
<sequence>MSCICFGSSTVERKRISTRADKEMDVDLLENVKQFSFNELRSATEDFHLDNRIGRGGFGTVYKGTLRSGVQVAIKKLSTESKQGAREFLTEIQTISNVRHTNLVELVGCCSQKANRILVYEYLENNSLDHALLDPKNKSVKLDWGKRSSICIGTARGLQFLHEELVPHIVHRDIKASNILLDGDFNPKIGDFGLAKLFPDDITHISTRIAGTTGYLAPEYALGGQLTLKADVYSFGVLILEIVSGRRSGTAFGGEIPKLLLERVWELYEEGKLLDIVDPRLGDYPQEEVVRYMKVALLCTQAAAKRRPVMSQVLDMLTKKIKLNEKLLTAPGFYGGSGLSDIPSVSKKTSNTSTSNEISSAVISITQITPR</sequence>
<evidence type="ECO:0000256" key="14">
    <source>
        <dbReference type="ARBA" id="ARBA00023180"/>
    </source>
</evidence>
<evidence type="ECO:0000256" key="11">
    <source>
        <dbReference type="ARBA" id="ARBA00022989"/>
    </source>
</evidence>
<keyword evidence="8 15" id="KW-0547">Nucleotide-binding</keyword>
<dbReference type="GeneID" id="111010920"/>
<dbReference type="GO" id="GO:0005524">
    <property type="term" value="F:ATP binding"/>
    <property type="evidence" value="ECO:0007669"/>
    <property type="project" value="UniProtKB-UniRule"/>
</dbReference>
<feature type="domain" description="Protein kinase" evidence="17">
    <location>
        <begin position="47"/>
        <end position="328"/>
    </location>
</feature>
<reference evidence="19" key="1">
    <citation type="submission" date="2025-08" db="UniProtKB">
        <authorList>
            <consortium name="RefSeq"/>
        </authorList>
    </citation>
    <scope>IDENTIFICATION</scope>
    <source>
        <strain evidence="19">OHB3-1</strain>
    </source>
</reference>
<dbReference type="PROSITE" id="PS00107">
    <property type="entry name" value="PROTEIN_KINASE_ATP"/>
    <property type="match status" value="1"/>
</dbReference>
<keyword evidence="4" id="KW-0808">Transferase</keyword>
<dbReference type="PROSITE" id="PS00108">
    <property type="entry name" value="PROTEIN_KINASE_ST"/>
    <property type="match status" value="1"/>
</dbReference>
<dbReference type="InterPro" id="IPR000719">
    <property type="entry name" value="Prot_kinase_dom"/>
</dbReference>
<evidence type="ECO:0000313" key="18">
    <source>
        <dbReference type="Proteomes" id="UP000504603"/>
    </source>
</evidence>
<dbReference type="InterPro" id="IPR011009">
    <property type="entry name" value="Kinase-like_dom_sf"/>
</dbReference>
<evidence type="ECO:0000256" key="8">
    <source>
        <dbReference type="ARBA" id="ARBA00022741"/>
    </source>
</evidence>
<proteinExistence type="inferred from homology"/>
<accession>A0A6J1CG49</accession>
<evidence type="ECO:0000256" key="10">
    <source>
        <dbReference type="ARBA" id="ARBA00022840"/>
    </source>
</evidence>
<dbReference type="CDD" id="cd14066">
    <property type="entry name" value="STKc_IRAK"/>
    <property type="match status" value="1"/>
</dbReference>
<dbReference type="SUPFAM" id="SSF56112">
    <property type="entry name" value="Protein kinase-like (PK-like)"/>
    <property type="match status" value="1"/>
</dbReference>
<dbReference type="SMART" id="SM00220">
    <property type="entry name" value="S_TKc"/>
    <property type="match status" value="1"/>
</dbReference>
<gene>
    <name evidence="19" type="primary">LOC111010920</name>
</gene>
<keyword evidence="7" id="KW-0677">Repeat</keyword>
<keyword evidence="3" id="KW-0597">Phosphoprotein</keyword>
<dbReference type="Gene3D" id="1.10.510.10">
    <property type="entry name" value="Transferase(Phosphotransferase) domain 1"/>
    <property type="match status" value="1"/>
</dbReference>
<keyword evidence="10 15" id="KW-0067">ATP-binding</keyword>
<dbReference type="OrthoDB" id="4062651at2759"/>
<keyword evidence="14" id="KW-0325">Glycoprotein</keyword>
<evidence type="ECO:0000256" key="15">
    <source>
        <dbReference type="PROSITE-ProRule" id="PRU10141"/>
    </source>
</evidence>
<protein>
    <submittedName>
        <fullName evidence="19">Serine/threonine-protein kinase</fullName>
    </submittedName>
</protein>
<evidence type="ECO:0000256" key="12">
    <source>
        <dbReference type="ARBA" id="ARBA00023136"/>
    </source>
</evidence>
<dbReference type="KEGG" id="mcha:111010920"/>
<comment type="similarity">
    <text evidence="16">Belongs to the protein kinase superfamily.</text>
</comment>
<keyword evidence="13" id="KW-0675">Receptor</keyword>
<comment type="subcellular location">
    <subcellularLocation>
        <location evidence="1">Membrane</location>
        <topology evidence="1">Single-pass membrane protein</topology>
    </subcellularLocation>
</comment>
<evidence type="ECO:0000256" key="9">
    <source>
        <dbReference type="ARBA" id="ARBA00022777"/>
    </source>
</evidence>
<evidence type="ECO:0000256" key="4">
    <source>
        <dbReference type="ARBA" id="ARBA00022679"/>
    </source>
</evidence>
<dbReference type="Gene3D" id="3.30.200.20">
    <property type="entry name" value="Phosphorylase Kinase, domain 1"/>
    <property type="match status" value="1"/>
</dbReference>
<evidence type="ECO:0000256" key="1">
    <source>
        <dbReference type="ARBA" id="ARBA00004167"/>
    </source>
</evidence>
<keyword evidence="6" id="KW-0732">Signal</keyword>
<dbReference type="PANTHER" id="PTHR47973">
    <property type="entry name" value="CYSTEINE-RICH RECEPTOR-LIKE PROTEIN KINASE 3"/>
    <property type="match status" value="1"/>
</dbReference>
<dbReference type="FunFam" id="3.30.200.20:FF:000225">
    <property type="entry name" value="cold-responsive protein kinase 1"/>
    <property type="match status" value="1"/>
</dbReference>
<evidence type="ECO:0000256" key="3">
    <source>
        <dbReference type="ARBA" id="ARBA00022553"/>
    </source>
</evidence>
<evidence type="ECO:0000256" key="7">
    <source>
        <dbReference type="ARBA" id="ARBA00022737"/>
    </source>
</evidence>
<dbReference type="PROSITE" id="PS50011">
    <property type="entry name" value="PROTEIN_KINASE_DOM"/>
    <property type="match status" value="1"/>
</dbReference>
<evidence type="ECO:0000256" key="6">
    <source>
        <dbReference type="ARBA" id="ARBA00022729"/>
    </source>
</evidence>
<feature type="binding site" evidence="15">
    <location>
        <position position="76"/>
    </location>
    <ligand>
        <name>ATP</name>
        <dbReference type="ChEBI" id="CHEBI:30616"/>
    </ligand>
</feature>
<dbReference type="InterPro" id="IPR008271">
    <property type="entry name" value="Ser/Thr_kinase_AS"/>
</dbReference>
<evidence type="ECO:0000256" key="16">
    <source>
        <dbReference type="RuleBase" id="RU000304"/>
    </source>
</evidence>
<dbReference type="AlphaFoldDB" id="A0A6J1CG49"/>
<dbReference type="InterPro" id="IPR001245">
    <property type="entry name" value="Ser-Thr/Tyr_kinase_cat_dom"/>
</dbReference>
<dbReference type="InterPro" id="IPR052059">
    <property type="entry name" value="CR_Ser/Thr_kinase"/>
</dbReference>
<evidence type="ECO:0000256" key="13">
    <source>
        <dbReference type="ARBA" id="ARBA00023170"/>
    </source>
</evidence>
<dbReference type="Pfam" id="PF07714">
    <property type="entry name" value="PK_Tyr_Ser-Thr"/>
    <property type="match status" value="1"/>
</dbReference>
<evidence type="ECO:0000256" key="2">
    <source>
        <dbReference type="ARBA" id="ARBA00022527"/>
    </source>
</evidence>
<name>A0A6J1CG49_MOMCH</name>
<dbReference type="FunFam" id="1.10.510.10:FF:000044">
    <property type="entry name" value="Putative LRR receptor-like serine/threonine-protein kinase"/>
    <property type="match status" value="1"/>
</dbReference>
<dbReference type="GO" id="GO:0016020">
    <property type="term" value="C:membrane"/>
    <property type="evidence" value="ECO:0007669"/>
    <property type="project" value="UniProtKB-SubCell"/>
</dbReference>
<evidence type="ECO:0000259" key="17">
    <source>
        <dbReference type="PROSITE" id="PS50011"/>
    </source>
</evidence>
<dbReference type="RefSeq" id="XP_022140192.1">
    <property type="nucleotide sequence ID" value="XM_022284500.1"/>
</dbReference>
<evidence type="ECO:0000313" key="19">
    <source>
        <dbReference type="RefSeq" id="XP_022140192.1"/>
    </source>
</evidence>
<keyword evidence="18" id="KW-1185">Reference proteome</keyword>
<keyword evidence="5" id="KW-0812">Transmembrane</keyword>
<keyword evidence="2 16" id="KW-0723">Serine/threonine-protein kinase</keyword>
<dbReference type="GO" id="GO:0004674">
    <property type="term" value="F:protein serine/threonine kinase activity"/>
    <property type="evidence" value="ECO:0007669"/>
    <property type="project" value="UniProtKB-KW"/>
</dbReference>